<keyword evidence="4" id="KW-1185">Reference proteome</keyword>
<dbReference type="SUPFAM" id="SSF54403">
    <property type="entry name" value="Cystatin/monellin"/>
    <property type="match status" value="1"/>
</dbReference>
<dbReference type="EMBL" id="JARK01000364">
    <property type="protein sequence ID" value="EYC37820.1"/>
    <property type="molecule type" value="Genomic_DNA"/>
</dbReference>
<dbReference type="CDD" id="cd00042">
    <property type="entry name" value="CY"/>
    <property type="match status" value="1"/>
</dbReference>
<dbReference type="GO" id="GO:0004869">
    <property type="term" value="F:cysteine-type endopeptidase inhibitor activity"/>
    <property type="evidence" value="ECO:0007669"/>
    <property type="project" value="InterPro"/>
</dbReference>
<dbReference type="OrthoDB" id="1908104at2759"/>
<feature type="signal peptide" evidence="1">
    <location>
        <begin position="1"/>
        <end position="28"/>
    </location>
</feature>
<dbReference type="Pfam" id="PF00031">
    <property type="entry name" value="Cystatin"/>
    <property type="match status" value="1"/>
</dbReference>
<dbReference type="InterPro" id="IPR000010">
    <property type="entry name" value="Cystatin_dom"/>
</dbReference>
<evidence type="ECO:0000313" key="3">
    <source>
        <dbReference type="EMBL" id="EYC37820.1"/>
    </source>
</evidence>
<keyword evidence="1" id="KW-0732">Signal</keyword>
<evidence type="ECO:0000259" key="2">
    <source>
        <dbReference type="Pfam" id="PF00031"/>
    </source>
</evidence>
<reference evidence="4" key="1">
    <citation type="journal article" date="2015" name="Nat. Genet.">
        <title>The genome and transcriptome of the zoonotic hookworm Ancylostoma ceylanicum identify infection-specific gene families.</title>
        <authorList>
            <person name="Schwarz E.M."/>
            <person name="Hu Y."/>
            <person name="Antoshechkin I."/>
            <person name="Miller M.M."/>
            <person name="Sternberg P.W."/>
            <person name="Aroian R.V."/>
        </authorList>
    </citation>
    <scope>NUCLEOTIDE SEQUENCE</scope>
    <source>
        <strain evidence="4">HY135</strain>
    </source>
</reference>
<dbReference type="Gene3D" id="3.10.450.10">
    <property type="match status" value="1"/>
</dbReference>
<dbReference type="AlphaFoldDB" id="A0A016WDV4"/>
<evidence type="ECO:0000313" key="4">
    <source>
        <dbReference type="Proteomes" id="UP000024635"/>
    </source>
</evidence>
<protein>
    <recommendedName>
        <fullName evidence="2">Cystatin domain-containing protein</fullName>
    </recommendedName>
</protein>
<accession>A0A016WDV4</accession>
<organism evidence="3 4">
    <name type="scientific">Ancylostoma ceylanicum</name>
    <dbReference type="NCBI Taxonomy" id="53326"/>
    <lineage>
        <taxon>Eukaryota</taxon>
        <taxon>Metazoa</taxon>
        <taxon>Ecdysozoa</taxon>
        <taxon>Nematoda</taxon>
        <taxon>Chromadorea</taxon>
        <taxon>Rhabditida</taxon>
        <taxon>Rhabditina</taxon>
        <taxon>Rhabditomorpha</taxon>
        <taxon>Strongyloidea</taxon>
        <taxon>Ancylostomatidae</taxon>
        <taxon>Ancylostomatinae</taxon>
        <taxon>Ancylostoma</taxon>
    </lineage>
</organism>
<evidence type="ECO:0000256" key="1">
    <source>
        <dbReference type="SAM" id="SignalP"/>
    </source>
</evidence>
<dbReference type="InterPro" id="IPR046350">
    <property type="entry name" value="Cystatin_sf"/>
</dbReference>
<gene>
    <name evidence="3" type="primary">Acey_s0764.g2151</name>
    <name evidence="3" type="ORF">Y032_0764g2151</name>
</gene>
<feature type="domain" description="Cystatin" evidence="2">
    <location>
        <begin position="32"/>
        <end position="72"/>
    </location>
</feature>
<sequence length="76" mass="8528">MTRMVIRSGYLFLHFCLRFSAEIMGILAKHADIVKAESQVVAGVRYIFEVLFGESTCKKGENGCIESLKLLETKEA</sequence>
<name>A0A016WDV4_9BILA</name>
<proteinExistence type="predicted"/>
<comment type="caution">
    <text evidence="3">The sequence shown here is derived from an EMBL/GenBank/DDBJ whole genome shotgun (WGS) entry which is preliminary data.</text>
</comment>
<dbReference type="Proteomes" id="UP000024635">
    <property type="component" value="Unassembled WGS sequence"/>
</dbReference>
<feature type="chain" id="PRO_5001491746" description="Cystatin domain-containing protein" evidence="1">
    <location>
        <begin position="29"/>
        <end position="76"/>
    </location>
</feature>